<protein>
    <submittedName>
        <fullName evidence="2">Uncharacterized protein</fullName>
    </submittedName>
</protein>
<dbReference type="EMBL" id="JACHLX010000001">
    <property type="protein sequence ID" value="MBB5816234.1"/>
    <property type="molecule type" value="Genomic_DNA"/>
</dbReference>
<keyword evidence="3" id="KW-1185">Reference proteome</keyword>
<dbReference type="Proteomes" id="UP000579531">
    <property type="component" value="Unassembled WGS sequence"/>
</dbReference>
<feature type="compositionally biased region" description="Low complexity" evidence="1">
    <location>
        <begin position="20"/>
        <end position="35"/>
    </location>
</feature>
<feature type="region of interest" description="Disordered" evidence="1">
    <location>
        <begin position="20"/>
        <end position="45"/>
    </location>
</feature>
<accession>A0AA89TLE4</accession>
<organism evidence="2 3">
    <name type="scientific">Streptomyces collinus</name>
    <dbReference type="NCBI Taxonomy" id="42684"/>
    <lineage>
        <taxon>Bacteria</taxon>
        <taxon>Bacillati</taxon>
        <taxon>Actinomycetota</taxon>
        <taxon>Actinomycetes</taxon>
        <taxon>Kitasatosporales</taxon>
        <taxon>Streptomycetaceae</taxon>
        <taxon>Streptomyces</taxon>
    </lineage>
</organism>
<evidence type="ECO:0000313" key="2">
    <source>
        <dbReference type="EMBL" id="MBB5816234.1"/>
    </source>
</evidence>
<sequence length="45" mass="4461">MEQLHRALIEAGEVDLAQAAAADRPAGAGPPASGATGYRVGNDQG</sequence>
<comment type="caution">
    <text evidence="2">The sequence shown here is derived from an EMBL/GenBank/DDBJ whole genome shotgun (WGS) entry which is preliminary data.</text>
</comment>
<evidence type="ECO:0000256" key="1">
    <source>
        <dbReference type="SAM" id="MobiDB-lite"/>
    </source>
</evidence>
<reference evidence="2 3" key="1">
    <citation type="submission" date="2020-08" db="EMBL/GenBank/DDBJ databases">
        <title>Sequencing the genomes of 1000 actinobacteria strains.</title>
        <authorList>
            <person name="Klenk H.-P."/>
        </authorList>
    </citation>
    <scope>NUCLEOTIDE SEQUENCE [LARGE SCALE GENOMIC DNA]</scope>
    <source>
        <strain evidence="2 3">DSM 40129</strain>
    </source>
</reference>
<evidence type="ECO:0000313" key="3">
    <source>
        <dbReference type="Proteomes" id="UP000579531"/>
    </source>
</evidence>
<gene>
    <name evidence="2" type="ORF">HNR72_007262</name>
</gene>
<dbReference type="AlphaFoldDB" id="A0AA89TLE4"/>
<name>A0AA89TLE4_STRCU</name>
<proteinExistence type="predicted"/>